<evidence type="ECO:0000313" key="1">
    <source>
        <dbReference type="EMBL" id="KAF3973055.1"/>
    </source>
</evidence>
<reference evidence="1" key="1">
    <citation type="submission" date="2020-03" db="EMBL/GenBank/DDBJ databases">
        <title>Castanea mollissima Vanexum genome sequencing.</title>
        <authorList>
            <person name="Staton M."/>
        </authorList>
    </citation>
    <scope>NUCLEOTIDE SEQUENCE</scope>
    <source>
        <tissue evidence="1">Leaf</tissue>
    </source>
</reference>
<dbReference type="EMBL" id="JRKL02000280">
    <property type="protein sequence ID" value="KAF3973055.1"/>
    <property type="molecule type" value="Genomic_DNA"/>
</dbReference>
<comment type="caution">
    <text evidence="1">The sequence shown here is derived from an EMBL/GenBank/DDBJ whole genome shotgun (WGS) entry which is preliminary data.</text>
</comment>
<name>A0A8J4RT60_9ROSI</name>
<gene>
    <name evidence="1" type="ORF">CMV_003498</name>
</gene>
<proteinExistence type="predicted"/>
<dbReference type="Proteomes" id="UP000737018">
    <property type="component" value="Unassembled WGS sequence"/>
</dbReference>
<organism evidence="1 2">
    <name type="scientific">Castanea mollissima</name>
    <name type="common">Chinese chestnut</name>
    <dbReference type="NCBI Taxonomy" id="60419"/>
    <lineage>
        <taxon>Eukaryota</taxon>
        <taxon>Viridiplantae</taxon>
        <taxon>Streptophyta</taxon>
        <taxon>Embryophyta</taxon>
        <taxon>Tracheophyta</taxon>
        <taxon>Spermatophyta</taxon>
        <taxon>Magnoliopsida</taxon>
        <taxon>eudicotyledons</taxon>
        <taxon>Gunneridae</taxon>
        <taxon>Pentapetalae</taxon>
        <taxon>rosids</taxon>
        <taxon>fabids</taxon>
        <taxon>Fagales</taxon>
        <taxon>Fagaceae</taxon>
        <taxon>Castanea</taxon>
    </lineage>
</organism>
<protein>
    <submittedName>
        <fullName evidence="1">Uncharacterized protein</fullName>
    </submittedName>
</protein>
<keyword evidence="2" id="KW-1185">Reference proteome</keyword>
<sequence length="172" mass="19418">MIDTHELYCSVEVNGYASIELPLFLSEEFGNLRLINVKRVPVGAMPESFGGEYCCLFGDRLWDKHIAVLLIHELGHLIRKPQKSTCIILAHTVALVHDVLFGLAEIVDHAHVTGQMPFGYVLDVYLAKDERKMCHRGFGFVTLSDEISAEYTSQKIHRILGQTCVSKCYHDI</sequence>
<evidence type="ECO:0000313" key="2">
    <source>
        <dbReference type="Proteomes" id="UP000737018"/>
    </source>
</evidence>
<accession>A0A8J4RT60</accession>
<dbReference type="OrthoDB" id="6513042at2759"/>
<dbReference type="AlphaFoldDB" id="A0A8J4RT60"/>